<dbReference type="RefSeq" id="WP_150030753.1">
    <property type="nucleotide sequence ID" value="NZ_VWSH01000001.1"/>
</dbReference>
<comment type="caution">
    <text evidence="1">The sequence shown here is derived from an EMBL/GenBank/DDBJ whole genome shotgun (WGS) entry which is preliminary data.</text>
</comment>
<protein>
    <recommendedName>
        <fullName evidence="3">SHSP domain-containing protein</fullName>
    </recommendedName>
</protein>
<dbReference type="AlphaFoldDB" id="A0A5M6CP51"/>
<name>A0A5M6CP51_9BACT</name>
<gene>
    <name evidence="1" type="ORF">F0919_00485</name>
</gene>
<evidence type="ECO:0000313" key="1">
    <source>
        <dbReference type="EMBL" id="KAA5536180.1"/>
    </source>
</evidence>
<reference evidence="1 2" key="1">
    <citation type="submission" date="2019-09" db="EMBL/GenBank/DDBJ databases">
        <title>Genome sequence and assembly of Taibaiella sp.</title>
        <authorList>
            <person name="Chhetri G."/>
        </authorList>
    </citation>
    <scope>NUCLEOTIDE SEQUENCE [LARGE SCALE GENOMIC DNA]</scope>
    <source>
        <strain evidence="1 2">KVB11</strain>
    </source>
</reference>
<dbReference type="EMBL" id="VWSH01000001">
    <property type="protein sequence ID" value="KAA5536180.1"/>
    <property type="molecule type" value="Genomic_DNA"/>
</dbReference>
<keyword evidence="2" id="KW-1185">Reference proteome</keyword>
<accession>A0A5M6CP51</accession>
<organism evidence="1 2">
    <name type="scientific">Taibaiella lutea</name>
    <dbReference type="NCBI Taxonomy" id="2608001"/>
    <lineage>
        <taxon>Bacteria</taxon>
        <taxon>Pseudomonadati</taxon>
        <taxon>Bacteroidota</taxon>
        <taxon>Chitinophagia</taxon>
        <taxon>Chitinophagales</taxon>
        <taxon>Chitinophagaceae</taxon>
        <taxon>Taibaiella</taxon>
    </lineage>
</organism>
<proteinExistence type="predicted"/>
<evidence type="ECO:0000313" key="2">
    <source>
        <dbReference type="Proteomes" id="UP000323632"/>
    </source>
</evidence>
<dbReference type="Proteomes" id="UP000323632">
    <property type="component" value="Unassembled WGS sequence"/>
</dbReference>
<evidence type="ECO:0008006" key="3">
    <source>
        <dbReference type="Google" id="ProtNLM"/>
    </source>
</evidence>
<sequence length="124" mass="14355">MHLKKPFLICNTDHYQLSDANINLTQQPAMVIMRDLKNQYELQVFLGAININEILIYRENESIKIYKNDSNSKICSNTLLYHFYMPSNVNTDALKVKRSQFGICVILPKTQSTHPSVVRLLPIE</sequence>